<dbReference type="EMBL" id="CABR01000146">
    <property type="protein sequence ID" value="CBI11479.1"/>
    <property type="molecule type" value="Genomic_DNA"/>
</dbReference>
<proteinExistence type="predicted"/>
<name>E6QW56_9ZZZZ</name>
<protein>
    <submittedName>
        <fullName evidence="1">Uncharacterized protein</fullName>
    </submittedName>
</protein>
<gene>
    <name evidence="1" type="ORF">CARN7_2310</name>
</gene>
<organism evidence="1">
    <name type="scientific">mine drainage metagenome</name>
    <dbReference type="NCBI Taxonomy" id="410659"/>
    <lineage>
        <taxon>unclassified sequences</taxon>
        <taxon>metagenomes</taxon>
        <taxon>ecological metagenomes</taxon>
    </lineage>
</organism>
<evidence type="ECO:0000313" key="1">
    <source>
        <dbReference type="EMBL" id="CBI11479.1"/>
    </source>
</evidence>
<dbReference type="AlphaFoldDB" id="E6QW56"/>
<reference evidence="1" key="1">
    <citation type="submission" date="2009-10" db="EMBL/GenBank/DDBJ databases">
        <title>Diversity of trophic interactions inside an arsenic-rich microbial ecosystem.</title>
        <authorList>
            <person name="Bertin P.N."/>
            <person name="Heinrich-Salmeron A."/>
            <person name="Pelletier E."/>
            <person name="Goulhen-Chollet F."/>
            <person name="Arsene-Ploetze F."/>
            <person name="Gallien S."/>
            <person name="Calteau A."/>
            <person name="Vallenet D."/>
            <person name="Casiot C."/>
            <person name="Chane-Woon-Ming B."/>
            <person name="Giloteaux L."/>
            <person name="Barakat M."/>
            <person name="Bonnefoy V."/>
            <person name="Bruneel O."/>
            <person name="Chandler M."/>
            <person name="Cleiss J."/>
            <person name="Duran R."/>
            <person name="Elbaz-Poulichet F."/>
            <person name="Fonknechten N."/>
            <person name="Lauga B."/>
            <person name="Mornico D."/>
            <person name="Ortet P."/>
            <person name="Schaeffer C."/>
            <person name="Siguier P."/>
            <person name="Alexander Thil Smith A."/>
            <person name="Van Dorsselaer A."/>
            <person name="Weissenbach J."/>
            <person name="Medigue C."/>
            <person name="Le Paslier D."/>
        </authorList>
    </citation>
    <scope>NUCLEOTIDE SEQUENCE</scope>
</reference>
<accession>E6QW56</accession>
<comment type="caution">
    <text evidence="1">The sequence shown here is derived from an EMBL/GenBank/DDBJ whole genome shotgun (WGS) entry which is preliminary data.</text>
</comment>
<sequence length="91" mass="10523">MLSRRRARLVWVDFDKQNQQFLSAIYSEPEPVYIPAGDVAMCCFVFTCYFARKFFQLKAGSSMFRTLRRRSPAIRLAPLKLGLFAPAINLL</sequence>